<feature type="region of interest" description="Disordered" evidence="4">
    <location>
        <begin position="472"/>
        <end position="498"/>
    </location>
</feature>
<name>A0A1X1R7M0_MYCFA</name>
<dbReference type="InterPro" id="IPR004193">
    <property type="entry name" value="Glyco_hydro_13_N"/>
</dbReference>
<dbReference type="InterPro" id="IPR011837">
    <property type="entry name" value="Glycogen_debranch_GlgX"/>
</dbReference>
<dbReference type="CDD" id="cd02856">
    <property type="entry name" value="E_set_GDE_Isoamylase_N"/>
    <property type="match status" value="1"/>
</dbReference>
<sequence length="707" mass="79603">MTSVWPGSPYPLGASYDGAGTNFSLFSEVAERVELCLIGRDGGEIRVELDEVDGYVWHAYLPTITPGQRYGFRVHGPWDPAAGLRCDASKLLADPYGKSFHGDFDFTQALYSYDLNAEDPASGGVPPRVDSLGHTMTSVVINPYFDWDNDRAPRTPYHETIIYETHVKGMTQTHPGIPPELRGTYAGMAHPAAIDHLLSLGITAVELMPVHQFLHDHRLLNLGLRNYWGYNTVGFFAPHFQYAATRNAGGAVAEFKTMVKALHQAGIEVILDVVYNHTAESDHLGPTINFRGIDNAAYYRLRDDDNRLYKDFTGTGNSLNARHPHTLQLIMDSLRYWVLDMHVDGFRFDLAATLAREFYDVDRLSAFFDLVQQDPVVSQVKLIAEPWDIGEGGYQVGNFPPQWTEWNGKYRDTVRDYWRGQPATLGEFASRLTGSSDLYEETGRRPSASINFITAHDGFTLADLVSYNEKHNEANGEHNRDGENDNRSWNCGVEGPTDDPEILQLRGRQMRAMLATLMVSQGTPMISHGDEFGRTQRGNNNAYCQDSPLSWMDWSMLTSNADLVEFVRRATRLRRKHPVFRRRRFFDGKPVRRGEQIRDIVWLTRDGIEMTDDDWYSGFKSVTVYLNGEAIAEPNNRGERIVDDSFLLCFNAHMADIEVITPNHGFARQWTAVLDTAVPTGHSELVVSAGESFTLTGRSVVVLQRTG</sequence>
<feature type="compositionally biased region" description="Basic and acidic residues" evidence="4">
    <location>
        <begin position="472"/>
        <end position="486"/>
    </location>
</feature>
<gene>
    <name evidence="6" type="ORF">AWC04_15470</name>
</gene>
<evidence type="ECO:0000256" key="2">
    <source>
        <dbReference type="ARBA" id="ARBA00022801"/>
    </source>
</evidence>
<dbReference type="InterPro" id="IPR014756">
    <property type="entry name" value="Ig_E-set"/>
</dbReference>
<dbReference type="GO" id="GO:0004135">
    <property type="term" value="F:amylo-alpha-1,6-glucosidase activity"/>
    <property type="evidence" value="ECO:0007669"/>
    <property type="project" value="InterPro"/>
</dbReference>
<evidence type="ECO:0000313" key="6">
    <source>
        <dbReference type="EMBL" id="ORV00852.1"/>
    </source>
</evidence>
<dbReference type="InterPro" id="IPR044505">
    <property type="entry name" value="GlgX_Isoamylase_N_E_set"/>
</dbReference>
<organism evidence="6 7">
    <name type="scientific">Mycolicibacterium fallax</name>
    <name type="common">Mycobacterium fallax</name>
    <dbReference type="NCBI Taxonomy" id="1793"/>
    <lineage>
        <taxon>Bacteria</taxon>
        <taxon>Bacillati</taxon>
        <taxon>Actinomycetota</taxon>
        <taxon>Actinomycetes</taxon>
        <taxon>Mycobacteriales</taxon>
        <taxon>Mycobacteriaceae</taxon>
        <taxon>Mycolicibacterium</taxon>
    </lineage>
</organism>
<feature type="domain" description="Glycosyl hydrolase family 13 catalytic" evidence="5">
    <location>
        <begin position="164"/>
        <end position="574"/>
    </location>
</feature>
<dbReference type="InterPro" id="IPR006047">
    <property type="entry name" value="GH13_cat_dom"/>
</dbReference>
<dbReference type="InterPro" id="IPR013783">
    <property type="entry name" value="Ig-like_fold"/>
</dbReference>
<dbReference type="Gene3D" id="3.20.20.80">
    <property type="entry name" value="Glycosidases"/>
    <property type="match status" value="1"/>
</dbReference>
<protein>
    <submittedName>
        <fullName evidence="6">Glycogen debranching enzyme</fullName>
    </submittedName>
</protein>
<keyword evidence="2" id="KW-0378">Hydrolase</keyword>
<dbReference type="Gene3D" id="2.60.40.1180">
    <property type="entry name" value="Golgi alpha-mannosidase II"/>
    <property type="match status" value="1"/>
</dbReference>
<dbReference type="PANTHER" id="PTHR43002">
    <property type="entry name" value="GLYCOGEN DEBRANCHING ENZYME"/>
    <property type="match status" value="1"/>
</dbReference>
<keyword evidence="7" id="KW-1185">Reference proteome</keyword>
<accession>A0A1X1R7M0</accession>
<dbReference type="Pfam" id="PF00128">
    <property type="entry name" value="Alpha-amylase"/>
    <property type="match status" value="2"/>
</dbReference>
<evidence type="ECO:0000313" key="7">
    <source>
        <dbReference type="Proteomes" id="UP000193484"/>
    </source>
</evidence>
<dbReference type="SUPFAM" id="SSF51445">
    <property type="entry name" value="(Trans)glycosidases"/>
    <property type="match status" value="1"/>
</dbReference>
<keyword evidence="3" id="KW-0326">Glycosidase</keyword>
<reference evidence="6 7" key="1">
    <citation type="submission" date="2016-01" db="EMBL/GenBank/DDBJ databases">
        <title>The new phylogeny of the genus Mycobacterium.</title>
        <authorList>
            <person name="Tarcisio F."/>
            <person name="Conor M."/>
            <person name="Antonella G."/>
            <person name="Elisabetta G."/>
            <person name="Giulia F.S."/>
            <person name="Sara T."/>
            <person name="Anna F."/>
            <person name="Clotilde B."/>
            <person name="Roberto B."/>
            <person name="Veronica D.S."/>
            <person name="Fabio R."/>
            <person name="Monica P."/>
            <person name="Olivier J."/>
            <person name="Enrico T."/>
            <person name="Nicola S."/>
        </authorList>
    </citation>
    <scope>NUCLEOTIDE SEQUENCE [LARGE SCALE GENOMIC DNA]</scope>
    <source>
        <strain evidence="6 7">DSM 44179</strain>
    </source>
</reference>
<comment type="similarity">
    <text evidence="1">Belongs to the glycosyl hydrolase 13 family.</text>
</comment>
<dbReference type="AlphaFoldDB" id="A0A1X1R7M0"/>
<dbReference type="STRING" id="1793.AWC04_15470"/>
<proteinExistence type="inferred from homology"/>
<dbReference type="Gene3D" id="2.60.40.10">
    <property type="entry name" value="Immunoglobulins"/>
    <property type="match status" value="1"/>
</dbReference>
<evidence type="ECO:0000256" key="4">
    <source>
        <dbReference type="SAM" id="MobiDB-lite"/>
    </source>
</evidence>
<dbReference type="CDD" id="cd11326">
    <property type="entry name" value="AmyAc_Glg_debranch"/>
    <property type="match status" value="1"/>
</dbReference>
<dbReference type="InterPro" id="IPR017853">
    <property type="entry name" value="GH"/>
</dbReference>
<dbReference type="SUPFAM" id="SSF51011">
    <property type="entry name" value="Glycosyl hydrolase domain"/>
    <property type="match status" value="1"/>
</dbReference>
<dbReference type="SMART" id="SM00642">
    <property type="entry name" value="Aamy"/>
    <property type="match status" value="1"/>
</dbReference>
<evidence type="ECO:0000259" key="5">
    <source>
        <dbReference type="SMART" id="SM00642"/>
    </source>
</evidence>
<dbReference type="Pfam" id="PF02922">
    <property type="entry name" value="CBM_48"/>
    <property type="match status" value="1"/>
</dbReference>
<dbReference type="EMBL" id="LQOJ01000049">
    <property type="protein sequence ID" value="ORV00852.1"/>
    <property type="molecule type" value="Genomic_DNA"/>
</dbReference>
<dbReference type="InterPro" id="IPR013780">
    <property type="entry name" value="Glyco_hydro_b"/>
</dbReference>
<evidence type="ECO:0000256" key="3">
    <source>
        <dbReference type="ARBA" id="ARBA00023295"/>
    </source>
</evidence>
<evidence type="ECO:0000256" key="1">
    <source>
        <dbReference type="ARBA" id="ARBA00008061"/>
    </source>
</evidence>
<dbReference type="NCBIfam" id="TIGR02100">
    <property type="entry name" value="glgX_debranch"/>
    <property type="match status" value="1"/>
</dbReference>
<dbReference type="SUPFAM" id="SSF81296">
    <property type="entry name" value="E set domains"/>
    <property type="match status" value="1"/>
</dbReference>
<dbReference type="Proteomes" id="UP000193484">
    <property type="component" value="Unassembled WGS sequence"/>
</dbReference>
<comment type="caution">
    <text evidence="6">The sequence shown here is derived from an EMBL/GenBank/DDBJ whole genome shotgun (WGS) entry which is preliminary data.</text>
</comment>
<dbReference type="GO" id="GO:0005980">
    <property type="term" value="P:glycogen catabolic process"/>
    <property type="evidence" value="ECO:0007669"/>
    <property type="project" value="InterPro"/>
</dbReference>